<name>A0AAN7VWM5_9PEZI</name>
<dbReference type="Pfam" id="PF03476">
    <property type="entry name" value="MOSC_N"/>
    <property type="match status" value="1"/>
</dbReference>
<feature type="region of interest" description="Disordered" evidence="1">
    <location>
        <begin position="172"/>
        <end position="212"/>
    </location>
</feature>
<dbReference type="InterPro" id="IPR011037">
    <property type="entry name" value="Pyrv_Knase-like_insert_dom_sf"/>
</dbReference>
<proteinExistence type="predicted"/>
<dbReference type="InterPro" id="IPR005303">
    <property type="entry name" value="MOCOS_middle"/>
</dbReference>
<comment type="caution">
    <text evidence="4">The sequence shown here is derived from an EMBL/GenBank/DDBJ whole genome shotgun (WGS) entry which is preliminary data.</text>
</comment>
<dbReference type="InterPro" id="IPR005302">
    <property type="entry name" value="MoCF_Sase_C"/>
</dbReference>
<dbReference type="EMBL" id="JAVRQU010000027">
    <property type="protein sequence ID" value="KAK5689985.1"/>
    <property type="molecule type" value="Genomic_DNA"/>
</dbReference>
<keyword evidence="2" id="KW-0812">Transmembrane</keyword>
<evidence type="ECO:0000256" key="1">
    <source>
        <dbReference type="SAM" id="MobiDB-lite"/>
    </source>
</evidence>
<dbReference type="AlphaFoldDB" id="A0AAN7VWM5"/>
<keyword evidence="2" id="KW-0472">Membrane</keyword>
<sequence length="780" mass="87000">MAATALLQHYVEYLTTPTVLLTILVLVGPILYTVGVERSIASKTVKPSGFPGCRRLGLVGPSNLSTQHDQPPSTDGIPRVKALFTYPIKSCRGVELSATEVEATGLKFDRLMTFAQLVSKPAKKADKDQGGASVPSEEWQHQWRFITQREFPRLALLRTELWVPDTRGRIAKANGHGGKDLQVPSSKPRTRSRTRGSTLVGQLEKGDKAAGSGDWTAEGGCLVVRFPFEPDFNPLGLRTQEVKLVLPLVPTIERAKAKQYTTEDLSIWKDNPQALNLTCEIDKVALEKLRYFLGVSNPLALFRVDPNKPRAVTRCLPADKPGEKPGEEFKVGFADAFPVNILGLASVRKTDAELPATAEVKGKLDARRFRANIYIEGVEAFAEDEWKKIIVGTRIGRDKDGLFECDAEYHVACRTARCTLPNVHPDTGIKDKNEPYTTLGKTRKVDKGALPHPCLGVHTIPLFASGILRVGDEIEVLEKGEHVYEKMFKRMFAATITLASTMDKSPLRRLPAEIRNSIYEVVLVADADKLGSNDITLYASIKNGRLAADCKYEREDVHITAIATDRRRTRTALSMTTTCREIRAETLPMFLPLNSFVLQHATGKMGIWSPQREQVYTNTLNVFCKWLELFPASAVNALTIHISFPGVSIHEIGKRPTLWWNGCRRVEKNILHQVLQPSNIRHKMVLQILDFYAMMLHYVALDWAEPSQRHSVERLRHVVYNLPTASKEESRAAVELASKNHILEVEDVVEVAGALPIQYKGHMLTAEESCRALMLRTIGN</sequence>
<dbReference type="GO" id="GO:0030170">
    <property type="term" value="F:pyridoxal phosphate binding"/>
    <property type="evidence" value="ECO:0007669"/>
    <property type="project" value="InterPro"/>
</dbReference>
<evidence type="ECO:0000313" key="4">
    <source>
        <dbReference type="EMBL" id="KAK5689985.1"/>
    </source>
</evidence>
<protein>
    <recommendedName>
        <fullName evidence="3">MOSC domain-containing protein</fullName>
    </recommendedName>
</protein>
<dbReference type="InterPro" id="IPR038883">
    <property type="entry name" value="AN11006-like"/>
</dbReference>
<accession>A0AAN7VWM5</accession>
<feature type="transmembrane region" description="Helical" evidence="2">
    <location>
        <begin position="12"/>
        <end position="32"/>
    </location>
</feature>
<dbReference type="SUPFAM" id="SSF50800">
    <property type="entry name" value="PK beta-barrel domain-like"/>
    <property type="match status" value="1"/>
</dbReference>
<dbReference type="GO" id="GO:0030151">
    <property type="term" value="F:molybdenum ion binding"/>
    <property type="evidence" value="ECO:0007669"/>
    <property type="project" value="InterPro"/>
</dbReference>
<organism evidence="4 5">
    <name type="scientific">Elasticomyces elasticus</name>
    <dbReference type="NCBI Taxonomy" id="574655"/>
    <lineage>
        <taxon>Eukaryota</taxon>
        <taxon>Fungi</taxon>
        <taxon>Dikarya</taxon>
        <taxon>Ascomycota</taxon>
        <taxon>Pezizomycotina</taxon>
        <taxon>Dothideomycetes</taxon>
        <taxon>Dothideomycetidae</taxon>
        <taxon>Mycosphaerellales</taxon>
        <taxon>Teratosphaeriaceae</taxon>
        <taxon>Elasticomyces</taxon>
    </lineage>
</organism>
<evidence type="ECO:0000256" key="2">
    <source>
        <dbReference type="SAM" id="Phobius"/>
    </source>
</evidence>
<dbReference type="Pfam" id="PF03473">
    <property type="entry name" value="MOSC"/>
    <property type="match status" value="1"/>
</dbReference>
<evidence type="ECO:0000313" key="5">
    <source>
        <dbReference type="Proteomes" id="UP001310594"/>
    </source>
</evidence>
<evidence type="ECO:0000259" key="3">
    <source>
        <dbReference type="PROSITE" id="PS51340"/>
    </source>
</evidence>
<gene>
    <name evidence="4" type="ORF">LTR97_012468</name>
</gene>
<feature type="domain" description="MOSC" evidence="3">
    <location>
        <begin position="316"/>
        <end position="477"/>
    </location>
</feature>
<dbReference type="GO" id="GO:0003824">
    <property type="term" value="F:catalytic activity"/>
    <property type="evidence" value="ECO:0007669"/>
    <property type="project" value="InterPro"/>
</dbReference>
<dbReference type="PANTHER" id="PTHR42085">
    <property type="entry name" value="F-BOX DOMAIN-CONTAINING PROTEIN"/>
    <property type="match status" value="1"/>
</dbReference>
<keyword evidence="2" id="KW-1133">Transmembrane helix</keyword>
<dbReference type="PANTHER" id="PTHR42085:SF1">
    <property type="entry name" value="F-BOX DOMAIN-CONTAINING PROTEIN"/>
    <property type="match status" value="1"/>
</dbReference>
<reference evidence="4" key="1">
    <citation type="submission" date="2023-08" db="EMBL/GenBank/DDBJ databases">
        <title>Black Yeasts Isolated from many extreme environments.</title>
        <authorList>
            <person name="Coleine C."/>
            <person name="Stajich J.E."/>
            <person name="Selbmann L."/>
        </authorList>
    </citation>
    <scope>NUCLEOTIDE SEQUENCE</scope>
    <source>
        <strain evidence="4">CCFEE 5810</strain>
    </source>
</reference>
<dbReference type="PROSITE" id="PS51340">
    <property type="entry name" value="MOSC"/>
    <property type="match status" value="1"/>
</dbReference>
<dbReference type="Proteomes" id="UP001310594">
    <property type="component" value="Unassembled WGS sequence"/>
</dbReference>